<dbReference type="Proteomes" id="UP001597511">
    <property type="component" value="Unassembled WGS sequence"/>
</dbReference>
<comment type="caution">
    <text evidence="2">The sequence shown here is derived from an EMBL/GenBank/DDBJ whole genome shotgun (WGS) entry which is preliminary data.</text>
</comment>
<dbReference type="InterPro" id="IPR036515">
    <property type="entry name" value="Transposase_17_sf"/>
</dbReference>
<dbReference type="PANTHER" id="PTHR36966">
    <property type="entry name" value="REP-ASSOCIATED TYROSINE TRANSPOSASE"/>
    <property type="match status" value="1"/>
</dbReference>
<dbReference type="SUPFAM" id="SSF143422">
    <property type="entry name" value="Transposase IS200-like"/>
    <property type="match status" value="1"/>
</dbReference>
<protein>
    <submittedName>
        <fullName evidence="2">Transposase</fullName>
    </submittedName>
</protein>
<name>A0ABW6A814_9BACT</name>
<evidence type="ECO:0000313" key="2">
    <source>
        <dbReference type="EMBL" id="MFD2920406.1"/>
    </source>
</evidence>
<keyword evidence="3" id="KW-1185">Reference proteome</keyword>
<reference evidence="3" key="1">
    <citation type="journal article" date="2019" name="Int. J. Syst. Evol. Microbiol.">
        <title>The Global Catalogue of Microorganisms (GCM) 10K type strain sequencing project: providing services to taxonomists for standard genome sequencing and annotation.</title>
        <authorList>
            <consortium name="The Broad Institute Genomics Platform"/>
            <consortium name="The Broad Institute Genome Sequencing Center for Infectious Disease"/>
            <person name="Wu L."/>
            <person name="Ma J."/>
        </authorList>
    </citation>
    <scope>NUCLEOTIDE SEQUENCE [LARGE SCALE GENOMIC DNA]</scope>
    <source>
        <strain evidence="3">KCTC 23299</strain>
    </source>
</reference>
<evidence type="ECO:0000259" key="1">
    <source>
        <dbReference type="SMART" id="SM01321"/>
    </source>
</evidence>
<dbReference type="EMBL" id="JBHUOZ010000003">
    <property type="protein sequence ID" value="MFD2920406.1"/>
    <property type="molecule type" value="Genomic_DNA"/>
</dbReference>
<feature type="domain" description="Transposase IS200-like" evidence="1">
    <location>
        <begin position="10"/>
        <end position="149"/>
    </location>
</feature>
<dbReference type="InterPro" id="IPR052715">
    <property type="entry name" value="RAYT_transposase"/>
</dbReference>
<dbReference type="InterPro" id="IPR002686">
    <property type="entry name" value="Transposase_17"/>
</dbReference>
<dbReference type="PANTHER" id="PTHR36966:SF1">
    <property type="entry name" value="REP-ASSOCIATED TYROSINE TRANSPOSASE"/>
    <property type="match status" value="1"/>
</dbReference>
<dbReference type="Gene3D" id="3.30.70.1290">
    <property type="entry name" value="Transposase IS200-like"/>
    <property type="match status" value="1"/>
</dbReference>
<dbReference type="Pfam" id="PF01797">
    <property type="entry name" value="Y1_Tnp"/>
    <property type="match status" value="1"/>
</dbReference>
<gene>
    <name evidence="2" type="ORF">ACFS6H_11830</name>
</gene>
<evidence type="ECO:0000313" key="3">
    <source>
        <dbReference type="Proteomes" id="UP001597511"/>
    </source>
</evidence>
<dbReference type="RefSeq" id="WP_386098692.1">
    <property type="nucleotide sequence ID" value="NZ_JBHUOZ010000003.1"/>
</dbReference>
<sequence>MSVGGYKIRNQSAIHFITFAVVEWVDVFTRKQYRDILLDSIKFCEAEKGLKLYAWCVMSNHIHLILAANNSNLSDLLCDFKKFTAKQLVKAISENKQESRKDWMLPVFSEAGKGNSRNSEYQFWRQDNHPIELYSTAFCFQKLNYIHQNPVEAGIVEKAQDYLYSSAKDYYLGRKSGLLDVIFL</sequence>
<dbReference type="NCBIfam" id="NF047646">
    <property type="entry name" value="REP_Tyr_transpos"/>
    <property type="match status" value="1"/>
</dbReference>
<proteinExistence type="predicted"/>
<dbReference type="SMART" id="SM01321">
    <property type="entry name" value="Y1_Tnp"/>
    <property type="match status" value="1"/>
</dbReference>
<organism evidence="2 3">
    <name type="scientific">Terrimonas rubra</name>
    <dbReference type="NCBI Taxonomy" id="1035890"/>
    <lineage>
        <taxon>Bacteria</taxon>
        <taxon>Pseudomonadati</taxon>
        <taxon>Bacteroidota</taxon>
        <taxon>Chitinophagia</taxon>
        <taxon>Chitinophagales</taxon>
        <taxon>Chitinophagaceae</taxon>
        <taxon>Terrimonas</taxon>
    </lineage>
</organism>
<accession>A0ABW6A814</accession>